<sequence length="155" mass="16715">MSYDLTFVDKPADQSWEDLLETLGEDDEPGERPGERTWNAVLTDARRILGEVTDTSGGSHYELNHEPTGIQLSLYAGEAGITVPYWYKGADAVRVVQAIYALGHIVEQHTGLSGYDAQVELPLAEAAARPGLAAAVFDDVAADFARRGYSSPSSS</sequence>
<comment type="caution">
    <text evidence="1">The sequence shown here is derived from an EMBL/GenBank/DDBJ whole genome shotgun (WGS) entry which is preliminary data.</text>
</comment>
<name>A0A7W7CS30_9ACTN</name>
<gene>
    <name evidence="1" type="ORF">BKA14_003795</name>
</gene>
<proteinExistence type="predicted"/>
<dbReference type="EMBL" id="JACHMF010000001">
    <property type="protein sequence ID" value="MBB4693647.1"/>
    <property type="molecule type" value="Genomic_DNA"/>
</dbReference>
<protein>
    <submittedName>
        <fullName evidence="1">Uncharacterized protein</fullName>
    </submittedName>
</protein>
<evidence type="ECO:0000313" key="1">
    <source>
        <dbReference type="EMBL" id="MBB4693647.1"/>
    </source>
</evidence>
<evidence type="ECO:0000313" key="2">
    <source>
        <dbReference type="Proteomes" id="UP000542742"/>
    </source>
</evidence>
<dbReference type="RefSeq" id="WP_184952238.1">
    <property type="nucleotide sequence ID" value="NZ_BOMC01000056.1"/>
</dbReference>
<organism evidence="1 2">
    <name type="scientific">Paractinoplanes abujensis</name>
    <dbReference type="NCBI Taxonomy" id="882441"/>
    <lineage>
        <taxon>Bacteria</taxon>
        <taxon>Bacillati</taxon>
        <taxon>Actinomycetota</taxon>
        <taxon>Actinomycetes</taxon>
        <taxon>Micromonosporales</taxon>
        <taxon>Micromonosporaceae</taxon>
        <taxon>Paractinoplanes</taxon>
    </lineage>
</organism>
<dbReference type="Proteomes" id="UP000542742">
    <property type="component" value="Unassembled WGS sequence"/>
</dbReference>
<reference evidence="1 2" key="1">
    <citation type="submission" date="2020-08" db="EMBL/GenBank/DDBJ databases">
        <title>Sequencing the genomes of 1000 actinobacteria strains.</title>
        <authorList>
            <person name="Klenk H.-P."/>
        </authorList>
    </citation>
    <scope>NUCLEOTIDE SEQUENCE [LARGE SCALE GENOMIC DNA]</scope>
    <source>
        <strain evidence="1 2">DSM 45518</strain>
    </source>
</reference>
<accession>A0A7W7CS30</accession>
<keyword evidence="2" id="KW-1185">Reference proteome</keyword>
<dbReference type="AlphaFoldDB" id="A0A7W7CS30"/>